<dbReference type="AlphaFoldDB" id="A0AAW3TV22"/>
<evidence type="ECO:0008006" key="3">
    <source>
        <dbReference type="Google" id="ProtNLM"/>
    </source>
</evidence>
<evidence type="ECO:0000313" key="1">
    <source>
        <dbReference type="EMBL" id="MBB3876437.1"/>
    </source>
</evidence>
<dbReference type="RefSeq" id="WP_147035872.1">
    <property type="nucleotide sequence ID" value="NZ_JACIDB010000006.1"/>
</dbReference>
<evidence type="ECO:0000313" key="2">
    <source>
        <dbReference type="Proteomes" id="UP000528945"/>
    </source>
</evidence>
<comment type="caution">
    <text evidence="1">The sequence shown here is derived from an EMBL/GenBank/DDBJ whole genome shotgun (WGS) entry which is preliminary data.</text>
</comment>
<keyword evidence="2" id="KW-1185">Reference proteome</keyword>
<dbReference type="Proteomes" id="UP000528945">
    <property type="component" value="Unassembled WGS sequence"/>
</dbReference>
<organism evidence="1 2">
    <name type="scientific">Sphingomonas aquatilis</name>
    <dbReference type="NCBI Taxonomy" id="93063"/>
    <lineage>
        <taxon>Bacteria</taxon>
        <taxon>Pseudomonadati</taxon>
        <taxon>Pseudomonadota</taxon>
        <taxon>Alphaproteobacteria</taxon>
        <taxon>Sphingomonadales</taxon>
        <taxon>Sphingomonadaceae</taxon>
        <taxon>Sphingomonas</taxon>
    </lineage>
</organism>
<dbReference type="EMBL" id="JACIDB010000006">
    <property type="protein sequence ID" value="MBB3876437.1"/>
    <property type="molecule type" value="Genomic_DNA"/>
</dbReference>
<name>A0AAW3TV22_9SPHN</name>
<gene>
    <name evidence="1" type="ORF">GGR47_002692</name>
</gene>
<reference evidence="1 2" key="1">
    <citation type="submission" date="2020-08" db="EMBL/GenBank/DDBJ databases">
        <title>Genomic Encyclopedia of Type Strains, Phase IV (KMG-IV): sequencing the most valuable type-strain genomes for metagenomic binning, comparative biology and taxonomic classification.</title>
        <authorList>
            <person name="Goeker M."/>
        </authorList>
    </citation>
    <scope>NUCLEOTIDE SEQUENCE [LARGE SCALE GENOMIC DNA]</scope>
    <source>
        <strain evidence="1 2">DSM 15581</strain>
    </source>
</reference>
<sequence>MRLSFAMLERLSAISRAGLDGCKSWHGRTNDALLRRDLIRFEPAPGKVAHALFFVTDKGRAAHQPADSGTAATIGGERA</sequence>
<proteinExistence type="predicted"/>
<protein>
    <recommendedName>
        <fullName evidence="3">MarR family transcriptional regulator</fullName>
    </recommendedName>
</protein>
<accession>A0AAW3TV22</accession>